<dbReference type="InterPro" id="IPR051802">
    <property type="entry name" value="YfhM-like"/>
</dbReference>
<dbReference type="EMBL" id="DPMF01000250">
    <property type="protein sequence ID" value="HCV81515.1"/>
    <property type="molecule type" value="Genomic_DNA"/>
</dbReference>
<comment type="caution">
    <text evidence="3">The sequence shown here is derived from an EMBL/GenBank/DDBJ whole genome shotgun (WGS) entry which is preliminary data.</text>
</comment>
<evidence type="ECO:0000313" key="3">
    <source>
        <dbReference type="EMBL" id="HCV81515.1"/>
    </source>
</evidence>
<dbReference type="InterPro" id="IPR002890">
    <property type="entry name" value="MG2"/>
</dbReference>
<dbReference type="InterPro" id="IPR008930">
    <property type="entry name" value="Terpenoid_cyclase/PrenylTrfase"/>
</dbReference>
<dbReference type="PANTHER" id="PTHR40094:SF1">
    <property type="entry name" value="UBIQUITIN DOMAIN-CONTAINING PROTEIN"/>
    <property type="match status" value="1"/>
</dbReference>
<dbReference type="RefSeq" id="WP_013073288.1">
    <property type="nucleotide sequence ID" value="NZ_CAJXAW010000010.1"/>
</dbReference>
<dbReference type="Gene3D" id="1.50.10.20">
    <property type="match status" value="1"/>
</dbReference>
<dbReference type="SMART" id="SM01360">
    <property type="entry name" value="A2M"/>
    <property type="match status" value="1"/>
</dbReference>
<evidence type="ECO:0000259" key="2">
    <source>
        <dbReference type="SMART" id="SM01360"/>
    </source>
</evidence>
<dbReference type="OMA" id="MEYPYEC"/>
<sequence length="2074" mass="239253">MKRLLVFLIITIFNLNTIIAQDFYKIQWSKVEEQEIIGNTKTANKLVEAIVKKAKEEKNDIQFIKSLFYRSKFTMNLEENSAEVIHDMISAEINNVDNVSNSILLSILADFQSQYLQKNAYRIRDRTNTENDTSNFQFWSVEKFNSEIITNYQKSLKEKEALKNTNIADYSYLLDTVDTPTIPFSNTYQLLANRALNYAKSTNYYLTKSSESFKITKKYLIPANKFIAIDLDSSSLFNKDYLALKLYQELEKSLFQNKEYELLAYFSLDRYKYIKSKIPISESQFLEAIEELENRFKNPLAKDLISLEKAMSLKRRANKQEYPLDNNKAIAIANKIIEHNLNPLLVNNAKNIISEISSKELSVQVNPYQSPNKNFPIFISYNNLDSLKLKIYSISTADFEFLDKKNFYSEEQRKKRQNLLKKLSSGEAEYSNSIKLLNKKQHLKRTTVTIAPQLEIGKYAILLLDKNLDHLYALQPIQVSQLSLISSQDDNISLKVVHRETGKPIANAMVKATFSSHNKTDSNEETSDKNGDLSFPSISDRLRSIKYHIKKDKDEIVLNHRYSYYQKNDEPDNTERGFLFTDRSIYRPGQTIYFKGILVSKKNNVTQVIADKKIWINFLDANGNEIEKKQAKTNNFGSVSGSFQIPTGLKTGQFTIQLKEDSNNEPQYYITKSVSVEEYKRPKFKIEFKPIIESFAVNDSVVIEGFAESFSGARLSNAGVNYRILRFEDYGYDFRFPRMNPEEIANGELKTDENGDFTIEFIAKPETSPIQQKHQVFSYRIEVSVTDINGETQSGETTVHAANHLNILRFSGPADHYKENGIKFTPKLTNLNNEKVDLPVTVEIYKLQAPDRVLNLGNNMPSPDTLAISKDKYYQLLPHTAFLDEDDTSHWKNAKLWYQDTKSSNREIEIKNLKKWPAGSYRIVLKTKDKKGNEIAQESIINLQDKKAKVASDHQLFQYHIINKDFTEDGFVEVSLLTAAKELFVYLEAFIEDKSIFQEYVHLKKEVETIKIPAKNHEGKVLTLRFSSIKYNSSFTTTKRLTLETKKPKPKIILNTFRDKIEPGSREKWTLKIISKNKKDQFEVLAGMYDASLDQFRKHSWSENINIGGRYYQLPNLDLLEFSPVNFSLHNPDYFYFSYAQPKLPKLDYFGFSYSQPYQAKRKYLMQLLFKGKDFKTAYTSKGGLIKGKVLSIADRNPLPGVIIKIKGSNRETKTNFDGEFEIKTEKGDQLDASFVGFQGAYFIENDDKSLTILMAESIEALEEVVTVGYGSNVRIRGVSSVQAEAVESIPFAVVNDSAEMKLPESDLKVKARQNLNETAFFYPNLKTDTEGNINLEFTSPEALTQWRLMLFGHNQHTESVYKEAYTVTQKKLMLTPNAPRFLREKDSIVISAKISNLSDELLSGDAQLKLFNVEDESRIDIDLSNTKAIKEFTVAKNGNTQLSWKLYIPEGFNLIRYEVIAKTKQFEDGETNILPVLKNRMLVTKTIPIWLQGQEEKEFSLKKNDSETLQNHQITLEYTSNPAWTVLQALPYLMEYPYDCSEQTFSKYFAKAISEKILKENPKIAAVLKDWNKNSETNKLAKNEELKSILLQETPWLNDAKSEAENIQNLSKLLDTKNLQSYLLKLQNMQNGDGGFPWFKEGRSNFYITSHILGGFAYLLQNNSIELNKTSEEIIENGLRFLKEYMLKHYADKFNNNLTGARFSPNEILYLYIKTILADEFHLEEKEEEFIEKMIENLKQNWLNLSLQSKAMLAVSFQNYDEEAEAAKIVNWFKQNSIKDDKGGMYFKNNTTGRFWYHHPIETQAKIIEAFAAVNPKDDDIDKLKNWLLQHKRKNSWATTKSTTMAVNAFLSYGKNWLQESNQPNIRMNNEPIPLDSIFSNRNNLGYLKKTWNDKNELQKIANFTIKNNNNTPAYGGIYHQYFEDLDKIERSKGEEIIINKTLFLKENTSAGPQLKSLPEVLKVGELVTVRVTIKVKSDFEFVHLKDMRASGLEPTSVLSRHHHKDGLNYYQSIKDAATHFFFDYLPKGTYVFEYDLRVNNAGDFSNGITQMESMYAPEFSSFSKGIRIKIEN</sequence>
<gene>
    <name evidence="3" type="ORF">DGQ38_10760</name>
</gene>
<comment type="similarity">
    <text evidence="1">Belongs to the protease inhibitor I39 (alpha-2-macroglobulin) family. Bacterial alpha-2-macroglobulin subfamily.</text>
</comment>
<dbReference type="SUPFAM" id="SSF48239">
    <property type="entry name" value="Terpenoid cyclases/Protein prenyltransferases"/>
    <property type="match status" value="1"/>
</dbReference>
<dbReference type="InterPro" id="IPR008969">
    <property type="entry name" value="CarboxyPept-like_regulatory"/>
</dbReference>
<protein>
    <recommendedName>
        <fullName evidence="2">Alpha-2-macroglobulin domain-containing protein</fullName>
    </recommendedName>
</protein>
<feature type="domain" description="Alpha-2-macroglobulin" evidence="2">
    <location>
        <begin position="1319"/>
        <end position="1409"/>
    </location>
</feature>
<evidence type="ECO:0000256" key="1">
    <source>
        <dbReference type="ARBA" id="ARBA00010556"/>
    </source>
</evidence>
<dbReference type="Gene3D" id="2.60.40.1930">
    <property type="match status" value="1"/>
</dbReference>
<dbReference type="GO" id="GO:0004866">
    <property type="term" value="F:endopeptidase inhibitor activity"/>
    <property type="evidence" value="ECO:0007669"/>
    <property type="project" value="InterPro"/>
</dbReference>
<dbReference type="SUPFAM" id="SSF49464">
    <property type="entry name" value="Carboxypeptidase regulatory domain-like"/>
    <property type="match status" value="1"/>
</dbReference>
<dbReference type="InterPro" id="IPR041246">
    <property type="entry name" value="Bact_MG10"/>
</dbReference>
<proteinExistence type="inferred from homology"/>
<dbReference type="PANTHER" id="PTHR40094">
    <property type="entry name" value="ALPHA-2-MACROGLOBULIN HOMOLOG"/>
    <property type="match status" value="1"/>
</dbReference>
<organism evidence="3 4">
    <name type="scientific">Zunongwangia profunda</name>
    <dbReference type="NCBI Taxonomy" id="398743"/>
    <lineage>
        <taxon>Bacteria</taxon>
        <taxon>Pseudomonadati</taxon>
        <taxon>Bacteroidota</taxon>
        <taxon>Flavobacteriia</taxon>
        <taxon>Flavobacteriales</taxon>
        <taxon>Flavobacteriaceae</taxon>
        <taxon>Zunongwangia</taxon>
    </lineage>
</organism>
<reference evidence="3 4" key="1">
    <citation type="journal article" date="2018" name="Nat. Biotechnol.">
        <title>A standardized bacterial taxonomy based on genome phylogeny substantially revises the tree of life.</title>
        <authorList>
            <person name="Parks D.H."/>
            <person name="Chuvochina M."/>
            <person name="Waite D.W."/>
            <person name="Rinke C."/>
            <person name="Skarshewski A."/>
            <person name="Chaumeil P.A."/>
            <person name="Hugenholtz P."/>
        </authorList>
    </citation>
    <scope>NUCLEOTIDE SEQUENCE [LARGE SCALE GENOMIC DNA]</scope>
    <source>
        <strain evidence="3">UBA9359</strain>
    </source>
</reference>
<dbReference type="Pfam" id="PF13715">
    <property type="entry name" value="CarbopepD_reg_2"/>
    <property type="match status" value="1"/>
</dbReference>
<dbReference type="InterPro" id="IPR001599">
    <property type="entry name" value="Macroglobln_a2"/>
</dbReference>
<dbReference type="Pfam" id="PF00207">
    <property type="entry name" value="A2M"/>
    <property type="match status" value="1"/>
</dbReference>
<dbReference type="Proteomes" id="UP000264330">
    <property type="component" value="Unassembled WGS sequence"/>
</dbReference>
<dbReference type="Pfam" id="PF01835">
    <property type="entry name" value="MG2"/>
    <property type="match status" value="1"/>
</dbReference>
<accession>A0A3D5J052</accession>
<name>A0A3D5J052_9FLAO</name>
<dbReference type="Pfam" id="PF17973">
    <property type="entry name" value="bMG10"/>
    <property type="match status" value="1"/>
</dbReference>
<evidence type="ECO:0000313" key="4">
    <source>
        <dbReference type="Proteomes" id="UP000264330"/>
    </source>
</evidence>